<comment type="subcellular location">
    <subcellularLocation>
        <location evidence="1">Cytoplasm</location>
    </subcellularLocation>
</comment>
<name>A0A8D1UZF5_PIG</name>
<evidence type="ECO:0000313" key="10">
    <source>
        <dbReference type="Ensembl" id="ENSSSCP00060016536.1"/>
    </source>
</evidence>
<evidence type="ECO:0000256" key="6">
    <source>
        <dbReference type="ARBA" id="ARBA00035401"/>
    </source>
</evidence>
<evidence type="ECO:0000313" key="11">
    <source>
        <dbReference type="Proteomes" id="UP000694723"/>
    </source>
</evidence>
<dbReference type="InterPro" id="IPR005707">
    <property type="entry name" value="Ribosomal_uS2_euk/arc"/>
</dbReference>
<dbReference type="InterPro" id="IPR018130">
    <property type="entry name" value="Ribosomal_uS2_CS"/>
</dbReference>
<dbReference type="GO" id="GO:0005737">
    <property type="term" value="C:cytoplasm"/>
    <property type="evidence" value="ECO:0007669"/>
    <property type="project" value="UniProtKB-SubCell"/>
</dbReference>
<evidence type="ECO:0000256" key="1">
    <source>
        <dbReference type="ARBA" id="ARBA00004496"/>
    </source>
</evidence>
<dbReference type="SUPFAM" id="SSF52313">
    <property type="entry name" value="Ribosomal protein S2"/>
    <property type="match status" value="1"/>
</dbReference>
<evidence type="ECO:0000256" key="4">
    <source>
        <dbReference type="ARBA" id="ARBA00022980"/>
    </source>
</evidence>
<keyword evidence="4 8" id="KW-0689">Ribosomal protein</keyword>
<dbReference type="PROSITE" id="PS00963">
    <property type="entry name" value="RIBOSOMAL_S2_2"/>
    <property type="match status" value="1"/>
</dbReference>
<comment type="similarity">
    <text evidence="2 8">Belongs to the universal ribosomal protein uS2 family.</text>
</comment>
<dbReference type="NCBIfam" id="TIGR01012">
    <property type="entry name" value="uS2_euk_arch"/>
    <property type="match status" value="1"/>
</dbReference>
<proteinExistence type="inferred from homology"/>
<dbReference type="Gene3D" id="3.40.50.10490">
    <property type="entry name" value="Glucose-6-phosphate isomerase like protein, domain 1"/>
    <property type="match status" value="1"/>
</dbReference>
<keyword evidence="5 8" id="KW-0687">Ribonucleoprotein</keyword>
<dbReference type="InterPro" id="IPR001865">
    <property type="entry name" value="Ribosomal_uS2"/>
</dbReference>
<comment type="subunit">
    <text evidence="7">Monomer (37LRP) and homodimer (67LR). Component of the small ribosomal subunit. Mature ribosomes consist of a small (40S) and a large (60S) subunit. The 40S subunit contains about 33 different proteins and 1 molecule of RNA (18S). The 60S subunit contains about 49 different proteins and 3 molecules of RNA (28S, 5.8S and 5S). Interacts with RPS21. Interacts with several laminins including at least LAMB1. Interacts with MDK. The mature dimeric form interacts with PPP1R16B (via its fourth ankyrin repeat). Interacts with PPP1CA only in the presence of PPP1R16B.</text>
</comment>
<evidence type="ECO:0000256" key="3">
    <source>
        <dbReference type="ARBA" id="ARBA00022490"/>
    </source>
</evidence>
<evidence type="ECO:0000259" key="9">
    <source>
        <dbReference type="Pfam" id="PF16122"/>
    </source>
</evidence>
<dbReference type="GO" id="GO:0006412">
    <property type="term" value="P:translation"/>
    <property type="evidence" value="ECO:0007669"/>
    <property type="project" value="InterPro"/>
</dbReference>
<dbReference type="InterPro" id="IPR032281">
    <property type="entry name" value="Ribosomal_uS2_C"/>
</dbReference>
<evidence type="ECO:0000256" key="7">
    <source>
        <dbReference type="ARBA" id="ARBA00062415"/>
    </source>
</evidence>
<dbReference type="HAMAP" id="MF_03015">
    <property type="entry name" value="Ribosomal_S2_euk"/>
    <property type="match status" value="1"/>
</dbReference>
<accession>A0A8D1UZF5</accession>
<organism evidence="10 11">
    <name type="scientific">Sus scrofa</name>
    <name type="common">Pig</name>
    <dbReference type="NCBI Taxonomy" id="9823"/>
    <lineage>
        <taxon>Eukaryota</taxon>
        <taxon>Metazoa</taxon>
        <taxon>Chordata</taxon>
        <taxon>Craniata</taxon>
        <taxon>Vertebrata</taxon>
        <taxon>Euteleostomi</taxon>
        <taxon>Mammalia</taxon>
        <taxon>Eutheria</taxon>
        <taxon>Laurasiatheria</taxon>
        <taxon>Artiodactyla</taxon>
        <taxon>Suina</taxon>
        <taxon>Suidae</taxon>
        <taxon>Sus</taxon>
    </lineage>
</organism>
<reference evidence="10" key="1">
    <citation type="submission" date="2025-08" db="UniProtKB">
        <authorList>
            <consortium name="Ensembl"/>
        </authorList>
    </citation>
    <scope>IDENTIFICATION</scope>
</reference>
<dbReference type="GO" id="GO:0003735">
    <property type="term" value="F:structural constituent of ribosome"/>
    <property type="evidence" value="ECO:0007669"/>
    <property type="project" value="InterPro"/>
</dbReference>
<evidence type="ECO:0000256" key="8">
    <source>
        <dbReference type="RuleBase" id="RU003631"/>
    </source>
</evidence>
<keyword evidence="3" id="KW-0963">Cytoplasm</keyword>
<dbReference type="GO" id="GO:0015935">
    <property type="term" value="C:small ribosomal subunit"/>
    <property type="evidence" value="ECO:0007669"/>
    <property type="project" value="InterPro"/>
</dbReference>
<dbReference type="Proteomes" id="UP000694723">
    <property type="component" value="Unplaced"/>
</dbReference>
<protein>
    <recommendedName>
        <fullName evidence="6">40S ribosomal protein SA</fullName>
    </recommendedName>
</protein>
<dbReference type="Pfam" id="PF00318">
    <property type="entry name" value="Ribosomal_S2"/>
    <property type="match status" value="1"/>
</dbReference>
<evidence type="ECO:0000256" key="2">
    <source>
        <dbReference type="ARBA" id="ARBA00006242"/>
    </source>
</evidence>
<dbReference type="AlphaFoldDB" id="A0A8D1UZF5"/>
<evidence type="ECO:0000256" key="5">
    <source>
        <dbReference type="ARBA" id="ARBA00023274"/>
    </source>
</evidence>
<dbReference type="PRINTS" id="PR00395">
    <property type="entry name" value="RIBOSOMALS2"/>
</dbReference>
<sequence length="298" mass="33165">HMPRGRKAEDVCRFFAAGTHLAGTNLDFHMEQYFHKRKSDGIYIRNRKRTWEKLLLAARAIVAMANPAEVSVTSSRNTGQWAVLKFAAATGAPPIAGCFTPATFPNQIQAAFWEPRFLVVTDPRADPQPLTEASCVNLPTIALCNTDSPLRYVDIAIPSNHKGGHSVGPMWWMLAWEVLRMRGAITREPPWEARWPDLSCYRDPEEIEEEEQAVAEKAVTKEEFQGEWTVPALRFPATQPDESEGVQVPSVPIQQVPAADGSAAPTAQATEWVGTTTEWSEILPQTLKIEMRGCKINS</sequence>
<dbReference type="Ensembl" id="ENSSSCT00060038932.1">
    <property type="protein sequence ID" value="ENSSSCP00060016536.1"/>
    <property type="gene ID" value="ENSSSCG00060028801.1"/>
</dbReference>
<dbReference type="InterPro" id="IPR023591">
    <property type="entry name" value="Ribosomal_uS2_flav_dom_sf"/>
</dbReference>
<dbReference type="FunFam" id="3.40.50.10490:FF:000012">
    <property type="entry name" value="40S ribosomal protein SA"/>
    <property type="match status" value="1"/>
</dbReference>
<feature type="domain" description="Small ribosomal subunit protein uS2 C-terminal" evidence="9">
    <location>
        <begin position="201"/>
        <end position="281"/>
    </location>
</feature>
<dbReference type="InterPro" id="IPR027498">
    <property type="entry name" value="Ribosomal_uS2_euk"/>
</dbReference>
<dbReference type="PANTHER" id="PTHR11489">
    <property type="entry name" value="40S RIBOSOMAL PROTEIN SA"/>
    <property type="match status" value="1"/>
</dbReference>
<dbReference type="Pfam" id="PF16122">
    <property type="entry name" value="40S_SA_C"/>
    <property type="match status" value="1"/>
</dbReference>